<dbReference type="InterPro" id="IPR036249">
    <property type="entry name" value="Thioredoxin-like_sf"/>
</dbReference>
<gene>
    <name evidence="1" type="ORF">B9Z65_8878</name>
</gene>
<reference evidence="1 2" key="1">
    <citation type="submission" date="2017-05" db="EMBL/GenBank/DDBJ databases">
        <title>Draft genome sequence of Elsinoe australis.</title>
        <authorList>
            <person name="Cheng Q."/>
        </authorList>
    </citation>
    <scope>NUCLEOTIDE SEQUENCE [LARGE SCALE GENOMIC DNA]</scope>
    <source>
        <strain evidence="1 2">NL1</strain>
    </source>
</reference>
<accession>A0A2P7YF08</accession>
<organism evidence="1 2">
    <name type="scientific">Elsinoe australis</name>
    <dbReference type="NCBI Taxonomy" id="40998"/>
    <lineage>
        <taxon>Eukaryota</taxon>
        <taxon>Fungi</taxon>
        <taxon>Dikarya</taxon>
        <taxon>Ascomycota</taxon>
        <taxon>Pezizomycotina</taxon>
        <taxon>Dothideomycetes</taxon>
        <taxon>Dothideomycetidae</taxon>
        <taxon>Myriangiales</taxon>
        <taxon>Elsinoaceae</taxon>
        <taxon>Elsinoe</taxon>
    </lineage>
</organism>
<dbReference type="PANTHER" id="PTHR28630:SF3">
    <property type="entry name" value="PEROXIREDOXIN-LIKE 2C"/>
    <property type="match status" value="1"/>
</dbReference>
<evidence type="ECO:0000313" key="1">
    <source>
        <dbReference type="EMBL" id="PSK34552.1"/>
    </source>
</evidence>
<keyword evidence="2" id="KW-1185">Reference proteome</keyword>
<name>A0A2P7YF08_9PEZI</name>
<proteinExistence type="predicted"/>
<dbReference type="SUPFAM" id="SSF52833">
    <property type="entry name" value="Thioredoxin-like"/>
    <property type="match status" value="1"/>
</dbReference>
<dbReference type="Gene3D" id="3.40.30.10">
    <property type="entry name" value="Glutaredoxin"/>
    <property type="match status" value="1"/>
</dbReference>
<dbReference type="Proteomes" id="UP000243723">
    <property type="component" value="Unassembled WGS sequence"/>
</dbReference>
<dbReference type="PANTHER" id="PTHR28630">
    <property type="match status" value="1"/>
</dbReference>
<dbReference type="CDD" id="cd02970">
    <property type="entry name" value="PRX_like2"/>
    <property type="match status" value="1"/>
</dbReference>
<dbReference type="InterPro" id="IPR032801">
    <property type="entry name" value="PXL2A/B/C"/>
</dbReference>
<sequence length="202" mass="22182">MTPEEQVKLPVEKDLEKLYTLDVKSADGKAVNFKSLLNDSSHLRILTIFIRHFFCGFCEEYVRALMKDLPPKTLSGLEPSTKLIVIGCGDPSLINDYKKRTNCEFDVYADPTRATYGALGFTVTLANGGKNPEYSDRSFLSVVASSFISNLTAGPTKIFSGGKTAQNGGELVWVNGELKSIHRMTTTVDHLGIPAMKKELGI</sequence>
<evidence type="ECO:0000313" key="2">
    <source>
        <dbReference type="Proteomes" id="UP000243723"/>
    </source>
</evidence>
<dbReference type="Pfam" id="PF13911">
    <property type="entry name" value="AhpC-TSA_2"/>
    <property type="match status" value="1"/>
</dbReference>
<dbReference type="OrthoDB" id="40334at2759"/>
<dbReference type="EMBL" id="NHZQ01000447">
    <property type="protein sequence ID" value="PSK34552.1"/>
    <property type="molecule type" value="Genomic_DNA"/>
</dbReference>
<protein>
    <submittedName>
        <fullName evidence="1">Uncharacterized protein</fullName>
    </submittedName>
</protein>
<dbReference type="AlphaFoldDB" id="A0A2P7YF08"/>
<dbReference type="STRING" id="40998.A0A2P7YF08"/>
<comment type="caution">
    <text evidence="1">The sequence shown here is derived from an EMBL/GenBank/DDBJ whole genome shotgun (WGS) entry which is preliminary data.</text>
</comment>